<organism evidence="1 2">
    <name type="scientific">Hymenobacter edaphi</name>
    <dbReference type="NCBI Taxonomy" id="2211146"/>
    <lineage>
        <taxon>Bacteria</taxon>
        <taxon>Pseudomonadati</taxon>
        <taxon>Bacteroidota</taxon>
        <taxon>Cytophagia</taxon>
        <taxon>Cytophagales</taxon>
        <taxon>Hymenobacteraceae</taxon>
        <taxon>Hymenobacter</taxon>
    </lineage>
</organism>
<gene>
    <name evidence="1" type="ORF">DLM85_23630</name>
</gene>
<dbReference type="Proteomes" id="UP000248553">
    <property type="component" value="Unassembled WGS sequence"/>
</dbReference>
<proteinExistence type="predicted"/>
<evidence type="ECO:0000313" key="1">
    <source>
        <dbReference type="EMBL" id="RAK62397.1"/>
    </source>
</evidence>
<accession>A0A328B677</accession>
<evidence type="ECO:0000313" key="2">
    <source>
        <dbReference type="Proteomes" id="UP000248553"/>
    </source>
</evidence>
<dbReference type="EMBL" id="QHKM01000014">
    <property type="protein sequence ID" value="RAK62397.1"/>
    <property type="molecule type" value="Genomic_DNA"/>
</dbReference>
<name>A0A328B677_9BACT</name>
<dbReference type="AlphaFoldDB" id="A0A328B677"/>
<comment type="caution">
    <text evidence="1">The sequence shown here is derived from an EMBL/GenBank/DDBJ whole genome shotgun (WGS) entry which is preliminary data.</text>
</comment>
<reference evidence="2" key="1">
    <citation type="submission" date="2018-05" db="EMBL/GenBank/DDBJ databases">
        <authorList>
            <person name="Nie L."/>
        </authorList>
    </citation>
    <scope>NUCLEOTIDE SEQUENCE [LARGE SCALE GENOMIC DNA]</scope>
    <source>
        <strain evidence="2">NL</strain>
    </source>
</reference>
<sequence>MCDVVGLTQVFSQGEKEVKFIPLDSSYGEMRSFYLIYCGTGQLELNLPIGQAQIEKIEFAVESVPLKSGAREIARNTITFTSKLVPEYHFGLMPLQEIHSFYAQQYREGMLPGVTFQMPTSSMMTLPYHLGDILFAHYRIQADIATKFLLTGLALDSIQAPTVFLKTLEALAGRVLSWEIDGTLIQDTIKQVDAKNSHDKEAFLQEMAADIAVWSQDTQRTYLAKALTWYLKTIILADVSKDVSPVFFFYSLLMQPAALAQLIALAPPPILLNNGVEVSYHDEANVTKDQKYEEAFQAATTIRSHWMLYNLLTAKTIAKIKEQCSCPLYDGCTFRQKINQDYFCSTAPWQVVKESTDIVCPYGMATHSFGLWQNELEVRMDD</sequence>
<keyword evidence="2" id="KW-1185">Reference proteome</keyword>
<protein>
    <submittedName>
        <fullName evidence="1">Uncharacterized protein</fullName>
    </submittedName>
</protein>